<evidence type="ECO:0000256" key="2">
    <source>
        <dbReference type="SAM" id="SignalP"/>
    </source>
</evidence>
<dbReference type="PANTHER" id="PTHR45784">
    <property type="entry name" value="C-TYPE LECTIN DOMAIN FAMILY 20 MEMBER A-RELATED"/>
    <property type="match status" value="1"/>
</dbReference>
<keyword evidence="4" id="KW-1185">Reference proteome</keyword>
<evidence type="ECO:0000259" key="3">
    <source>
        <dbReference type="PROSITE" id="PS50041"/>
    </source>
</evidence>
<dbReference type="PANTHER" id="PTHR45784:SF3">
    <property type="entry name" value="C-TYPE LECTIN DOMAIN FAMILY 4 MEMBER K-LIKE-RELATED"/>
    <property type="match status" value="1"/>
</dbReference>
<feature type="chain" id="PRO_5046218118" evidence="2">
    <location>
        <begin position="22"/>
        <end position="157"/>
    </location>
</feature>
<dbReference type="InterPro" id="IPR018378">
    <property type="entry name" value="C-type_lectin_CS"/>
</dbReference>
<protein>
    <submittedName>
        <fullName evidence="5">Snaclec alboaggregin-D subunit beta</fullName>
    </submittedName>
</protein>
<dbReference type="GeneID" id="108615116"/>
<dbReference type="InterPro" id="IPR016187">
    <property type="entry name" value="CTDL_fold"/>
</dbReference>
<organism evidence="4 5">
    <name type="scientific">Drosophila arizonae</name>
    <name type="common">Fruit fly</name>
    <dbReference type="NCBI Taxonomy" id="7263"/>
    <lineage>
        <taxon>Eukaryota</taxon>
        <taxon>Metazoa</taxon>
        <taxon>Ecdysozoa</taxon>
        <taxon>Arthropoda</taxon>
        <taxon>Hexapoda</taxon>
        <taxon>Insecta</taxon>
        <taxon>Pterygota</taxon>
        <taxon>Neoptera</taxon>
        <taxon>Endopterygota</taxon>
        <taxon>Diptera</taxon>
        <taxon>Brachycera</taxon>
        <taxon>Muscomorpha</taxon>
        <taxon>Ephydroidea</taxon>
        <taxon>Drosophilidae</taxon>
        <taxon>Drosophila</taxon>
    </lineage>
</organism>
<reference evidence="5" key="3">
    <citation type="submission" date="2025-08" db="UniProtKB">
        <authorList>
            <consortium name="RefSeq"/>
        </authorList>
    </citation>
    <scope>IDENTIFICATION</scope>
    <source>
        <tissue evidence="5">Whole organism</tissue>
    </source>
</reference>
<dbReference type="Proteomes" id="UP000694904">
    <property type="component" value="Chromosome 5"/>
</dbReference>
<dbReference type="Gene3D" id="3.10.100.10">
    <property type="entry name" value="Mannose-Binding Protein A, subunit A"/>
    <property type="match status" value="1"/>
</dbReference>
<dbReference type="PROSITE" id="PS50041">
    <property type="entry name" value="C_TYPE_LECTIN_2"/>
    <property type="match status" value="1"/>
</dbReference>
<proteinExistence type="predicted"/>
<evidence type="ECO:0000256" key="1">
    <source>
        <dbReference type="ARBA" id="ARBA00023157"/>
    </source>
</evidence>
<dbReference type="Pfam" id="PF00059">
    <property type="entry name" value="Lectin_C"/>
    <property type="match status" value="1"/>
</dbReference>
<evidence type="ECO:0000313" key="4">
    <source>
        <dbReference type="Proteomes" id="UP000694904"/>
    </source>
</evidence>
<evidence type="ECO:0000313" key="5">
    <source>
        <dbReference type="RefSeq" id="XP_017864849.1"/>
    </source>
</evidence>
<dbReference type="InterPro" id="IPR001304">
    <property type="entry name" value="C-type_lectin-like"/>
</dbReference>
<reference evidence="4" key="1">
    <citation type="journal article" date="1997" name="Nucleic Acids Res.">
        <title>tRNAscan-SE: a program for improved detection of transfer RNA genes in genomic sequence.</title>
        <authorList>
            <person name="Lowe T.M."/>
            <person name="Eddy S.R."/>
        </authorList>
    </citation>
    <scope>NUCLEOTIDE SEQUENCE [LARGE SCALE GENOMIC DNA]</scope>
</reference>
<keyword evidence="1" id="KW-1015">Disulfide bond</keyword>
<dbReference type="InterPro" id="IPR016186">
    <property type="entry name" value="C-type_lectin-like/link_sf"/>
</dbReference>
<feature type="signal peptide" evidence="2">
    <location>
        <begin position="1"/>
        <end position="21"/>
    </location>
</feature>
<feature type="domain" description="C-type lectin" evidence="3">
    <location>
        <begin position="23"/>
        <end position="140"/>
    </location>
</feature>
<dbReference type="SUPFAM" id="SSF56436">
    <property type="entry name" value="C-type lectin-like"/>
    <property type="match status" value="1"/>
</dbReference>
<reference evidence="4" key="2">
    <citation type="journal article" date="2016" name="G3 (Bethesda)">
        <title>Genome Evolution in Three Species of Cactophilic Drosophila.</title>
        <authorList>
            <person name="Sanchez-Flores A."/>
            <person name="Penazola F."/>
            <person name="Carpinteyro-Ponce J."/>
            <person name="Nazario-Yepiz N."/>
            <person name="Abreu-Goodger C."/>
            <person name="Machado C.A."/>
            <person name="Markow T.A."/>
        </authorList>
    </citation>
    <scope>NUCLEOTIDE SEQUENCE [LARGE SCALE GENOMIC DNA]</scope>
</reference>
<name>A0ABM1PCB3_DROAR</name>
<dbReference type="RefSeq" id="XP_017864849.1">
    <property type="nucleotide sequence ID" value="XM_018009360.1"/>
</dbReference>
<accession>A0ABM1PCB3</accession>
<gene>
    <name evidence="5" type="primary">LOC108615116</name>
</gene>
<sequence length="157" mass="17839">MFRLLLLICCLSLGSFQTAKDRYIVATFGKVNWFQANQICHKSNMILATVTNYEQQLLLIHSIAANGHLLGQEGFWLGASNLGDLNAWTWQGLGIPLGYKKWGNNEPQMNLIGTEGCMVMGLDQSWYSVDCYSEYYFVCERACNSTNDPLYIKKIYI</sequence>
<keyword evidence="2" id="KW-0732">Signal</keyword>
<dbReference type="CDD" id="cd00037">
    <property type="entry name" value="CLECT"/>
    <property type="match status" value="1"/>
</dbReference>
<dbReference type="SMART" id="SM00034">
    <property type="entry name" value="CLECT"/>
    <property type="match status" value="1"/>
</dbReference>
<dbReference type="PROSITE" id="PS00615">
    <property type="entry name" value="C_TYPE_LECTIN_1"/>
    <property type="match status" value="1"/>
</dbReference>